<dbReference type="PANTHER" id="PTHR34524">
    <property type="entry name" value="CALCYPHOSIN"/>
    <property type="match status" value="1"/>
</dbReference>
<name>F2ULV7_SALR5</name>
<feature type="domain" description="EF-hand" evidence="4">
    <location>
        <begin position="147"/>
        <end position="182"/>
    </location>
</feature>
<dbReference type="SMART" id="SM00054">
    <property type="entry name" value="EFh"/>
    <property type="match status" value="7"/>
</dbReference>
<keyword evidence="6" id="KW-1185">Reference proteome</keyword>
<dbReference type="InterPro" id="IPR051581">
    <property type="entry name" value="Ca-bind"/>
</dbReference>
<evidence type="ECO:0000313" key="5">
    <source>
        <dbReference type="EMBL" id="EGD78106.1"/>
    </source>
</evidence>
<dbReference type="STRING" id="946362.F2ULV7"/>
<dbReference type="GO" id="GO:0005509">
    <property type="term" value="F:calcium ion binding"/>
    <property type="evidence" value="ECO:0007669"/>
    <property type="project" value="InterPro"/>
</dbReference>
<dbReference type="OrthoDB" id="26525at2759"/>
<accession>F2ULV7</accession>
<keyword evidence="2" id="KW-0677">Repeat</keyword>
<sequence length="416" mass="46851">MAEHPGLKKAEVEIGSALSDKAKLKGMWNHLDYNGNGIVSVAEVDKWLALVDRDPDIHTRKFKKVEAKMQRLFADEARMRAAWRVLDFNGNGIVSLAEVDRFVADMFPMLHSPRALMRAFKYTTLVDGDGDEWIEPAEFPALLRNVVYFNKLYDVFDRMDTDNDHRLDLDEFLKSLSLIGLSLPRKEAELEFMAMDSNSGGVVLFDEFAAWVAARKCPVDDSVRDHFVRASTQMRRAPTAAAAKRVSKAAVSKLSGVEKRLAEIVADEKRLKMLWRKLDKSADGHLSMKELHAYMSNKYPLLGRKPALMRAYKHTVATETDDDNGTIEQNELPALLKNVVLFHKILAAFDTLDKDNSKQLDEGEFVDGLKMLGLSTTMDADKRSFKAVDADGKGLVSLNEFCAFVLNHQDRLPKLA</sequence>
<dbReference type="OMA" id="GDGDEWI"/>
<organism evidence="6">
    <name type="scientific">Salpingoeca rosetta (strain ATCC 50818 / BSB-021)</name>
    <dbReference type="NCBI Taxonomy" id="946362"/>
    <lineage>
        <taxon>Eukaryota</taxon>
        <taxon>Choanoflagellata</taxon>
        <taxon>Craspedida</taxon>
        <taxon>Salpingoecidae</taxon>
        <taxon>Salpingoeca</taxon>
    </lineage>
</organism>
<evidence type="ECO:0000313" key="6">
    <source>
        <dbReference type="Proteomes" id="UP000007799"/>
    </source>
</evidence>
<protein>
    <recommendedName>
        <fullName evidence="4">EF-hand domain-containing protein</fullName>
    </recommendedName>
</protein>
<feature type="domain" description="EF-hand" evidence="4">
    <location>
        <begin position="376"/>
        <end position="411"/>
    </location>
</feature>
<dbReference type="eggNOG" id="ENOG502S14U">
    <property type="taxonomic scope" value="Eukaryota"/>
</dbReference>
<dbReference type="GeneID" id="16070336"/>
<feature type="domain" description="EF-hand" evidence="4">
    <location>
        <begin position="19"/>
        <end position="54"/>
    </location>
</feature>
<keyword evidence="3" id="KW-0106">Calcium</keyword>
<dbReference type="Proteomes" id="UP000007799">
    <property type="component" value="Unassembled WGS sequence"/>
</dbReference>
<feature type="domain" description="EF-hand" evidence="4">
    <location>
        <begin position="74"/>
        <end position="109"/>
    </location>
</feature>
<gene>
    <name evidence="5" type="ORF">PTSG_08984</name>
</gene>
<evidence type="ECO:0000256" key="2">
    <source>
        <dbReference type="ARBA" id="ARBA00022737"/>
    </source>
</evidence>
<dbReference type="PROSITE" id="PS00018">
    <property type="entry name" value="EF_HAND_1"/>
    <property type="match status" value="5"/>
</dbReference>
<dbReference type="InParanoid" id="F2ULV7"/>
<dbReference type="InterPro" id="IPR002048">
    <property type="entry name" value="EF_hand_dom"/>
</dbReference>
<dbReference type="AlphaFoldDB" id="F2ULV7"/>
<dbReference type="PROSITE" id="PS50222">
    <property type="entry name" value="EF_HAND_2"/>
    <property type="match status" value="6"/>
</dbReference>
<evidence type="ECO:0000256" key="1">
    <source>
        <dbReference type="ARBA" id="ARBA00022723"/>
    </source>
</evidence>
<dbReference type="InterPro" id="IPR011992">
    <property type="entry name" value="EF-hand-dom_pair"/>
</dbReference>
<evidence type="ECO:0000259" key="4">
    <source>
        <dbReference type="PROSITE" id="PS50222"/>
    </source>
</evidence>
<dbReference type="Pfam" id="PF13499">
    <property type="entry name" value="EF-hand_7"/>
    <property type="match status" value="2"/>
</dbReference>
<dbReference type="SUPFAM" id="SSF47473">
    <property type="entry name" value="EF-hand"/>
    <property type="match status" value="3"/>
</dbReference>
<reference evidence="5" key="1">
    <citation type="submission" date="2009-08" db="EMBL/GenBank/DDBJ databases">
        <title>Annotation of Salpingoeca rosetta.</title>
        <authorList>
            <consortium name="The Broad Institute Genome Sequencing Platform"/>
            <person name="Russ C."/>
            <person name="Cuomo C."/>
            <person name="Burger G."/>
            <person name="Gray M.W."/>
            <person name="Holland P.W.H."/>
            <person name="King N."/>
            <person name="Lang F.B.F."/>
            <person name="Roger A.J."/>
            <person name="Ruiz-Trillo I."/>
            <person name="Young S.K."/>
            <person name="Zeng Q."/>
            <person name="Gargeya S."/>
            <person name="Alvarado L."/>
            <person name="Berlin A."/>
            <person name="Chapman S.B."/>
            <person name="Chen Z."/>
            <person name="Freedman E."/>
            <person name="Gellesch M."/>
            <person name="Goldberg J."/>
            <person name="Griggs A."/>
            <person name="Gujja S."/>
            <person name="Heilman E."/>
            <person name="Heiman D."/>
            <person name="Howarth C."/>
            <person name="Mehta T."/>
            <person name="Neiman D."/>
            <person name="Pearson M."/>
            <person name="Roberts A."/>
            <person name="Saif S."/>
            <person name="Shea T."/>
            <person name="Shenoy N."/>
            <person name="Sisk P."/>
            <person name="Stolte C."/>
            <person name="Sykes S."/>
            <person name="White J."/>
            <person name="Yandava C."/>
            <person name="Haas B."/>
            <person name="Nusbaum C."/>
            <person name="Birren B."/>
        </authorList>
    </citation>
    <scope>NUCLEOTIDE SEQUENCE [LARGE SCALE GENOMIC DNA]</scope>
    <source>
        <strain evidence="5">ATCC 50818</strain>
    </source>
</reference>
<feature type="domain" description="EF-hand" evidence="4">
    <location>
        <begin position="340"/>
        <end position="375"/>
    </location>
</feature>
<dbReference type="KEGG" id="sre:PTSG_08984"/>
<evidence type="ECO:0000256" key="3">
    <source>
        <dbReference type="ARBA" id="ARBA00022837"/>
    </source>
</evidence>
<proteinExistence type="predicted"/>
<dbReference type="CDD" id="cd00051">
    <property type="entry name" value="EFh"/>
    <property type="match status" value="2"/>
</dbReference>
<keyword evidence="1" id="KW-0479">Metal-binding</keyword>
<dbReference type="Gene3D" id="1.10.238.10">
    <property type="entry name" value="EF-hand"/>
    <property type="match status" value="2"/>
</dbReference>
<dbReference type="InterPro" id="IPR018247">
    <property type="entry name" value="EF_Hand_1_Ca_BS"/>
</dbReference>
<dbReference type="EMBL" id="GL832981">
    <property type="protein sequence ID" value="EGD78106.1"/>
    <property type="molecule type" value="Genomic_DNA"/>
</dbReference>
<dbReference type="RefSeq" id="XP_004989782.1">
    <property type="nucleotide sequence ID" value="XM_004989725.1"/>
</dbReference>
<feature type="domain" description="EF-hand" evidence="4">
    <location>
        <begin position="266"/>
        <end position="301"/>
    </location>
</feature>